<keyword evidence="2" id="KW-1185">Reference proteome</keyword>
<protein>
    <submittedName>
        <fullName evidence="1">Uncharacterized protein</fullName>
    </submittedName>
</protein>
<accession>A0ABT7PN46</accession>
<sequence length="54" mass="6131">MIDASCDVTARRVLKSLFFTVVCDRSARSTQAYLEPTCLYYTCFQADRLVAPPH</sequence>
<proteinExistence type="predicted"/>
<evidence type="ECO:0000313" key="1">
    <source>
        <dbReference type="EMBL" id="MDM4017919.1"/>
    </source>
</evidence>
<comment type="caution">
    <text evidence="1">The sequence shown here is derived from an EMBL/GenBank/DDBJ whole genome shotgun (WGS) entry which is preliminary data.</text>
</comment>
<evidence type="ECO:0000313" key="2">
    <source>
        <dbReference type="Proteomes" id="UP001239462"/>
    </source>
</evidence>
<name>A0ABT7PN46_9BACT</name>
<dbReference type="EMBL" id="JASZZN010000017">
    <property type="protein sequence ID" value="MDM4017919.1"/>
    <property type="molecule type" value="Genomic_DNA"/>
</dbReference>
<dbReference type="Proteomes" id="UP001239462">
    <property type="component" value="Unassembled WGS sequence"/>
</dbReference>
<gene>
    <name evidence="1" type="ORF">QTN89_20905</name>
</gene>
<dbReference type="RefSeq" id="WP_160149552.1">
    <property type="nucleotide sequence ID" value="NZ_JASZZN010000017.1"/>
</dbReference>
<organism evidence="1 2">
    <name type="scientific">Roseiconus lacunae</name>
    <dbReference type="NCBI Taxonomy" id="2605694"/>
    <lineage>
        <taxon>Bacteria</taxon>
        <taxon>Pseudomonadati</taxon>
        <taxon>Planctomycetota</taxon>
        <taxon>Planctomycetia</taxon>
        <taxon>Pirellulales</taxon>
        <taxon>Pirellulaceae</taxon>
        <taxon>Roseiconus</taxon>
    </lineage>
</organism>
<reference evidence="1 2" key="1">
    <citation type="submission" date="2023-06" db="EMBL/GenBank/DDBJ databases">
        <title>Roseiconus lacunae JC819 isolated from Gulf of Mannar region, Tamil Nadu.</title>
        <authorList>
            <person name="Pk S."/>
            <person name="Ch S."/>
            <person name="Ch V.R."/>
        </authorList>
    </citation>
    <scope>NUCLEOTIDE SEQUENCE [LARGE SCALE GENOMIC DNA]</scope>
    <source>
        <strain evidence="1 2">JC819</strain>
    </source>
</reference>